<evidence type="ECO:0000256" key="5">
    <source>
        <dbReference type="ARBA" id="ARBA00022553"/>
    </source>
</evidence>
<evidence type="ECO:0000256" key="7">
    <source>
        <dbReference type="ARBA" id="ARBA00023027"/>
    </source>
</evidence>
<keyword evidence="6 12" id="KW-0560">Oxidoreductase</keyword>
<dbReference type="Pfam" id="PF00725">
    <property type="entry name" value="3HCDH"/>
    <property type="match status" value="1"/>
</dbReference>
<evidence type="ECO:0000313" key="12">
    <source>
        <dbReference type="EMBL" id="MCE8022079.1"/>
    </source>
</evidence>
<comment type="similarity">
    <text evidence="2">Belongs to the 3-hydroxyacyl-CoA dehydrogenase family.</text>
</comment>
<dbReference type="InterPro" id="IPR006176">
    <property type="entry name" value="3-OHacyl-CoA_DH_NAD-bd"/>
</dbReference>
<dbReference type="GO" id="GO:0008691">
    <property type="term" value="F:3-hydroxybutyryl-CoA dehydrogenase activity"/>
    <property type="evidence" value="ECO:0007669"/>
    <property type="project" value="UniProtKB-EC"/>
</dbReference>
<evidence type="ECO:0000256" key="4">
    <source>
        <dbReference type="ARBA" id="ARBA00022490"/>
    </source>
</evidence>
<comment type="subunit">
    <text evidence="3">Homodimer.</text>
</comment>
<feature type="domain" description="3-hydroxyacyl-CoA dehydrogenase NAD binding" evidence="11">
    <location>
        <begin position="5"/>
        <end position="194"/>
    </location>
</feature>
<protein>
    <recommendedName>
        <fullName evidence="9">L-gulonate 3-dehydrogenase</fullName>
        <ecNumber evidence="8">1.1.1.45</ecNumber>
    </recommendedName>
    <alternativeName>
        <fullName evidence="9">L-gulonate 3-dehydrogenase</fullName>
    </alternativeName>
</protein>
<dbReference type="InterPro" id="IPR036291">
    <property type="entry name" value="NAD(P)-bd_dom_sf"/>
</dbReference>
<accession>A0ABS9AK30</accession>
<feature type="domain" description="3-hydroxyacyl-CoA dehydrogenase C-terminal" evidence="10">
    <location>
        <begin position="199"/>
        <end position="297"/>
    </location>
</feature>
<evidence type="ECO:0000256" key="1">
    <source>
        <dbReference type="ARBA" id="ARBA00004496"/>
    </source>
</evidence>
<organism evidence="12 13">
    <name type="scientific">Billgrantia zhangzhouensis</name>
    <dbReference type="NCBI Taxonomy" id="2733481"/>
    <lineage>
        <taxon>Bacteria</taxon>
        <taxon>Pseudomonadati</taxon>
        <taxon>Pseudomonadota</taxon>
        <taxon>Gammaproteobacteria</taxon>
        <taxon>Oceanospirillales</taxon>
        <taxon>Halomonadaceae</taxon>
        <taxon>Billgrantia</taxon>
    </lineage>
</organism>
<gene>
    <name evidence="12" type="ORF">HOP51_18480</name>
</gene>
<dbReference type="InterPro" id="IPR008927">
    <property type="entry name" value="6-PGluconate_DH-like_C_sf"/>
</dbReference>
<dbReference type="SUPFAM" id="SSF48179">
    <property type="entry name" value="6-phosphogluconate dehydrogenase C-terminal domain-like"/>
    <property type="match status" value="1"/>
</dbReference>
<dbReference type="Pfam" id="PF02737">
    <property type="entry name" value="3HCDH_N"/>
    <property type="match status" value="1"/>
</dbReference>
<dbReference type="InterPro" id="IPR013328">
    <property type="entry name" value="6PGD_dom2"/>
</dbReference>
<keyword evidence="7" id="KW-0520">NAD</keyword>
<evidence type="ECO:0000259" key="11">
    <source>
        <dbReference type="Pfam" id="PF02737"/>
    </source>
</evidence>
<dbReference type="Proteomes" id="UP001320122">
    <property type="component" value="Unassembled WGS sequence"/>
</dbReference>
<evidence type="ECO:0000259" key="10">
    <source>
        <dbReference type="Pfam" id="PF00725"/>
    </source>
</evidence>
<keyword evidence="13" id="KW-1185">Reference proteome</keyword>
<dbReference type="InterPro" id="IPR006108">
    <property type="entry name" value="3HC_DH_C"/>
</dbReference>
<name>A0ABS9AK30_9GAMM</name>
<dbReference type="PIRSF" id="PIRSF000105">
    <property type="entry name" value="HCDH"/>
    <property type="match status" value="1"/>
</dbReference>
<dbReference type="Gene3D" id="1.10.1040.10">
    <property type="entry name" value="N-(1-d-carboxylethyl)-l-norvaline Dehydrogenase, domain 2"/>
    <property type="match status" value="1"/>
</dbReference>
<evidence type="ECO:0000313" key="13">
    <source>
        <dbReference type="Proteomes" id="UP001320122"/>
    </source>
</evidence>
<proteinExistence type="inferred from homology"/>
<dbReference type="PANTHER" id="PTHR48075">
    <property type="entry name" value="3-HYDROXYACYL-COA DEHYDROGENASE FAMILY PROTEIN"/>
    <property type="match status" value="1"/>
</dbReference>
<sequence length="331" mass="36985">MNERIAVLGSGRMGEGIALSYMLAGHEVVMIDFKRRDVDERDSYYVAIRERLREELRYLEERAVVPEGAGEAILVRLSLVEHEAEDGSDDGNWSDIALAFEALPEVKGVKRDGFAWASRHFADDLVIASTTSTFLVTELAGMVSHPGRFMNAHWLNPAHLMPLVEVSKGLNTTQEAIDTLFESLGAIGKVPVLCGASPGYIVPRLQVLIMNEAARMVEEGVASADDIDTAIRIGFGLRYSVLGVLEFIDWGGGDTLYYASNYLVDALDERFRAPEVIHTNMREERRGFRDGRGFFDYTGVDLMARRRHRSDEFLERLRLSDLLPIVAISDD</sequence>
<comment type="subcellular location">
    <subcellularLocation>
        <location evidence="1">Cytoplasm</location>
    </subcellularLocation>
</comment>
<dbReference type="EC" id="1.1.1.45" evidence="8"/>
<reference evidence="12 13" key="1">
    <citation type="journal article" date="2021" name="Front. Microbiol.">
        <title>Aerobic Denitrification and Heterotrophic Sulfur Oxidation in the Genus Halomonas Revealed by Six Novel Species Characterizations and Genome-Based Analysis.</title>
        <authorList>
            <person name="Wang L."/>
            <person name="Shao Z."/>
        </authorList>
    </citation>
    <scope>NUCLEOTIDE SEQUENCE [LARGE SCALE GENOMIC DNA]</scope>
    <source>
        <strain evidence="12 13">MCCC 1A11036</strain>
    </source>
</reference>
<keyword evidence="4" id="KW-0963">Cytoplasm</keyword>
<dbReference type="SUPFAM" id="SSF51735">
    <property type="entry name" value="NAD(P)-binding Rossmann-fold domains"/>
    <property type="match status" value="1"/>
</dbReference>
<comment type="caution">
    <text evidence="12">The sequence shown here is derived from an EMBL/GenBank/DDBJ whole genome shotgun (WGS) entry which is preliminary data.</text>
</comment>
<evidence type="ECO:0000256" key="3">
    <source>
        <dbReference type="ARBA" id="ARBA00011738"/>
    </source>
</evidence>
<dbReference type="NCBIfam" id="NF006125">
    <property type="entry name" value="PRK08269.1"/>
    <property type="match status" value="1"/>
</dbReference>
<evidence type="ECO:0000256" key="2">
    <source>
        <dbReference type="ARBA" id="ARBA00009463"/>
    </source>
</evidence>
<dbReference type="Gene3D" id="3.40.50.720">
    <property type="entry name" value="NAD(P)-binding Rossmann-like Domain"/>
    <property type="match status" value="1"/>
</dbReference>
<dbReference type="EMBL" id="JABFTT010000016">
    <property type="protein sequence ID" value="MCE8022079.1"/>
    <property type="molecule type" value="Genomic_DNA"/>
</dbReference>
<dbReference type="InterPro" id="IPR022694">
    <property type="entry name" value="3-OHacyl-CoA_DH"/>
</dbReference>
<dbReference type="RefSeq" id="WP_234275366.1">
    <property type="nucleotide sequence ID" value="NZ_JABFTT010000016.1"/>
</dbReference>
<evidence type="ECO:0000256" key="6">
    <source>
        <dbReference type="ARBA" id="ARBA00023002"/>
    </source>
</evidence>
<dbReference type="PANTHER" id="PTHR48075:SF1">
    <property type="entry name" value="LAMBDA-CRYSTALLIN HOMOLOG"/>
    <property type="match status" value="1"/>
</dbReference>
<keyword evidence="5" id="KW-0597">Phosphoprotein</keyword>
<evidence type="ECO:0000256" key="8">
    <source>
        <dbReference type="ARBA" id="ARBA00038962"/>
    </source>
</evidence>
<evidence type="ECO:0000256" key="9">
    <source>
        <dbReference type="ARBA" id="ARBA00042709"/>
    </source>
</evidence>